<evidence type="ECO:0000313" key="2">
    <source>
        <dbReference type="Proteomes" id="UP001549164"/>
    </source>
</evidence>
<dbReference type="SUPFAM" id="SSF52540">
    <property type="entry name" value="P-loop containing nucleoside triphosphate hydrolases"/>
    <property type="match status" value="1"/>
</dbReference>
<reference evidence="1 2" key="1">
    <citation type="submission" date="2024-06" db="EMBL/GenBank/DDBJ databases">
        <title>Genomic Encyclopedia of Type Strains, Phase IV (KMG-IV): sequencing the most valuable type-strain genomes for metagenomic binning, comparative biology and taxonomic classification.</title>
        <authorList>
            <person name="Goeker M."/>
        </authorList>
    </citation>
    <scope>NUCLEOTIDE SEQUENCE [LARGE SCALE GENOMIC DNA]</scope>
    <source>
        <strain evidence="1 2">DSM 28102</strain>
    </source>
</reference>
<dbReference type="EMBL" id="JBEPLY010000019">
    <property type="protein sequence ID" value="MET3601998.1"/>
    <property type="molecule type" value="Genomic_DNA"/>
</dbReference>
<dbReference type="NCBIfam" id="NF006746">
    <property type="entry name" value="PRK09270.1-5"/>
    <property type="match status" value="1"/>
</dbReference>
<dbReference type="PANTHER" id="PTHR10285">
    <property type="entry name" value="URIDINE KINASE"/>
    <property type="match status" value="1"/>
</dbReference>
<name>A0ABV2II09_9HYPH</name>
<keyword evidence="2" id="KW-1185">Reference proteome</keyword>
<evidence type="ECO:0000313" key="1">
    <source>
        <dbReference type="EMBL" id="MET3601998.1"/>
    </source>
</evidence>
<gene>
    <name evidence="1" type="ORF">ABID12_003964</name>
</gene>
<dbReference type="InterPro" id="IPR027417">
    <property type="entry name" value="P-loop_NTPase"/>
</dbReference>
<dbReference type="Proteomes" id="UP001549164">
    <property type="component" value="Unassembled WGS sequence"/>
</dbReference>
<proteinExistence type="predicted"/>
<dbReference type="GO" id="GO:0016301">
    <property type="term" value="F:kinase activity"/>
    <property type="evidence" value="ECO:0007669"/>
    <property type="project" value="UniProtKB-KW"/>
</dbReference>
<keyword evidence="1" id="KW-0808">Transferase</keyword>
<accession>A0ABV2II09</accession>
<protein>
    <submittedName>
        <fullName evidence="1">Pantothenate kinase</fullName>
    </submittedName>
</protein>
<comment type="caution">
    <text evidence="1">The sequence shown here is derived from an EMBL/GenBank/DDBJ whole genome shotgun (WGS) entry which is preliminary data.</text>
</comment>
<keyword evidence="1" id="KW-0418">Kinase</keyword>
<dbReference type="Gene3D" id="3.40.50.300">
    <property type="entry name" value="P-loop containing nucleotide triphosphate hydrolases"/>
    <property type="match status" value="1"/>
</dbReference>
<organism evidence="1 2">
    <name type="scientific">Martelella mangrovi</name>
    <dbReference type="NCBI Taxonomy" id="1397477"/>
    <lineage>
        <taxon>Bacteria</taxon>
        <taxon>Pseudomonadati</taxon>
        <taxon>Pseudomonadota</taxon>
        <taxon>Alphaproteobacteria</taxon>
        <taxon>Hyphomicrobiales</taxon>
        <taxon>Aurantimonadaceae</taxon>
        <taxon>Martelella</taxon>
    </lineage>
</organism>
<sequence>MTLGPNTDSHFQKNAALTGRRRMDTKIGLEELALELQELAAGSRRQLIALAGAPGAGKSHVSDVLFSLINNKMPGKVQILPMDGFHFDDMVLEARGDLARKGAPHTFDVGGLLSALQRIRADDGAEIAVPVFDRSIEIARAGARIIGPEARLIIVEGNYLLLDDIRWQPVTAMFDRTVFIDVPEKTLHERLTARWAHLSPENRERKMEGNDLPNMRLVLAKSRPADYRVVNG</sequence>